<comment type="pathway">
    <text evidence="2">Lipid metabolism.</text>
</comment>
<reference evidence="15" key="1">
    <citation type="journal article" date="2019" name="Int. J. Syst. Evol. Microbiol.">
        <title>The Global Catalogue of Microorganisms (GCM) 10K type strain sequencing project: providing services to taxonomists for standard genome sequencing and annotation.</title>
        <authorList>
            <consortium name="The Broad Institute Genomics Platform"/>
            <consortium name="The Broad Institute Genome Sequencing Center for Infectious Disease"/>
            <person name="Wu L."/>
            <person name="Ma J."/>
        </authorList>
    </citation>
    <scope>NUCLEOTIDE SEQUENCE [LARGE SCALE GENOMIC DNA]</scope>
    <source>
        <strain evidence="15">JCM 17125</strain>
    </source>
</reference>
<evidence type="ECO:0000256" key="6">
    <source>
        <dbReference type="ARBA" id="ARBA00022679"/>
    </source>
</evidence>
<evidence type="ECO:0000256" key="10">
    <source>
        <dbReference type="ARBA" id="ARBA00048109"/>
    </source>
</evidence>
<comment type="pathway">
    <text evidence="1 11">Glycerolipid metabolism; triacylglycerol biosynthesis.</text>
</comment>
<dbReference type="NCBIfam" id="TIGR02946">
    <property type="entry name" value="acyl_WS_DGAT"/>
    <property type="match status" value="1"/>
</dbReference>
<organism evidence="14 15">
    <name type="scientific">Terrabacter ginsenosidimutans</name>
    <dbReference type="NCBI Taxonomy" id="490575"/>
    <lineage>
        <taxon>Bacteria</taxon>
        <taxon>Bacillati</taxon>
        <taxon>Actinomycetota</taxon>
        <taxon>Actinomycetes</taxon>
        <taxon>Micrococcales</taxon>
        <taxon>Intrasporangiaceae</taxon>
        <taxon>Terrabacter</taxon>
    </lineage>
</organism>
<dbReference type="Pfam" id="PF03007">
    <property type="entry name" value="WS_DGAT_cat"/>
    <property type="match status" value="1"/>
</dbReference>
<dbReference type="Pfam" id="PF06974">
    <property type="entry name" value="WS_DGAT_C"/>
    <property type="match status" value="1"/>
</dbReference>
<evidence type="ECO:0000256" key="2">
    <source>
        <dbReference type="ARBA" id="ARBA00005189"/>
    </source>
</evidence>
<protein>
    <recommendedName>
        <fullName evidence="4 11">Diacylglycerol O-acyltransferase</fullName>
        <ecNumber evidence="4 11">2.3.1.20</ecNumber>
    </recommendedName>
</protein>
<comment type="caution">
    <text evidence="14">The sequence shown here is derived from an EMBL/GenBank/DDBJ whole genome shotgun (WGS) entry which is preliminary data.</text>
</comment>
<gene>
    <name evidence="14" type="ORF">GCM10022399_27740</name>
</gene>
<name>A0ABP7DUU9_9MICO</name>
<evidence type="ECO:0000259" key="12">
    <source>
        <dbReference type="Pfam" id="PF03007"/>
    </source>
</evidence>
<evidence type="ECO:0000256" key="1">
    <source>
        <dbReference type="ARBA" id="ARBA00004771"/>
    </source>
</evidence>
<evidence type="ECO:0000313" key="15">
    <source>
        <dbReference type="Proteomes" id="UP001501468"/>
    </source>
</evidence>
<dbReference type="Proteomes" id="UP001501468">
    <property type="component" value="Unassembled WGS sequence"/>
</dbReference>
<dbReference type="InterPro" id="IPR014292">
    <property type="entry name" value="Acyl_transf_WS/DGAT"/>
</dbReference>
<evidence type="ECO:0000313" key="14">
    <source>
        <dbReference type="EMBL" id="GAA3709417.1"/>
    </source>
</evidence>
<keyword evidence="7 11" id="KW-0319">Glycerol metabolism</keyword>
<comment type="catalytic activity">
    <reaction evidence="10 11">
        <text>an acyl-CoA + a 1,2-diacyl-sn-glycerol = a triacyl-sn-glycerol + CoA</text>
        <dbReference type="Rhea" id="RHEA:10868"/>
        <dbReference type="ChEBI" id="CHEBI:17815"/>
        <dbReference type="ChEBI" id="CHEBI:57287"/>
        <dbReference type="ChEBI" id="CHEBI:58342"/>
        <dbReference type="ChEBI" id="CHEBI:64615"/>
        <dbReference type="EC" id="2.3.1.20"/>
    </reaction>
</comment>
<evidence type="ECO:0000256" key="3">
    <source>
        <dbReference type="ARBA" id="ARBA00009587"/>
    </source>
</evidence>
<evidence type="ECO:0000256" key="9">
    <source>
        <dbReference type="ARBA" id="ARBA00023315"/>
    </source>
</evidence>
<evidence type="ECO:0000256" key="8">
    <source>
        <dbReference type="ARBA" id="ARBA00023098"/>
    </source>
</evidence>
<evidence type="ECO:0000256" key="5">
    <source>
        <dbReference type="ARBA" id="ARBA00022516"/>
    </source>
</evidence>
<keyword evidence="5 11" id="KW-0444">Lipid biosynthesis</keyword>
<accession>A0ABP7DUU9</accession>
<dbReference type="EC" id="2.3.1.20" evidence="4 11"/>
<evidence type="ECO:0000259" key="13">
    <source>
        <dbReference type="Pfam" id="PF06974"/>
    </source>
</evidence>
<dbReference type="InterPro" id="IPR045034">
    <property type="entry name" value="O-acyltransferase_WSD1-like"/>
</dbReference>
<keyword evidence="8 11" id="KW-0443">Lipid metabolism</keyword>
<dbReference type="PANTHER" id="PTHR31650">
    <property type="entry name" value="O-ACYLTRANSFERASE (WSD1-LIKE) FAMILY PROTEIN"/>
    <property type="match status" value="1"/>
</dbReference>
<evidence type="ECO:0000256" key="4">
    <source>
        <dbReference type="ARBA" id="ARBA00013244"/>
    </source>
</evidence>
<dbReference type="EMBL" id="BAABDC010000004">
    <property type="protein sequence ID" value="GAA3709417.1"/>
    <property type="molecule type" value="Genomic_DNA"/>
</dbReference>
<keyword evidence="9 11" id="KW-0012">Acyltransferase</keyword>
<dbReference type="InterPro" id="IPR009721">
    <property type="entry name" value="O-acyltransferase_WSD1_C"/>
</dbReference>
<dbReference type="RefSeq" id="WP_344947508.1">
    <property type="nucleotide sequence ID" value="NZ_BAABDC010000004.1"/>
</dbReference>
<dbReference type="SUPFAM" id="SSF52777">
    <property type="entry name" value="CoA-dependent acyltransferases"/>
    <property type="match status" value="2"/>
</dbReference>
<evidence type="ECO:0000256" key="11">
    <source>
        <dbReference type="RuleBase" id="RU361241"/>
    </source>
</evidence>
<feature type="domain" description="O-acyltransferase WSD1-like N-terminal" evidence="12">
    <location>
        <begin position="7"/>
        <end position="271"/>
    </location>
</feature>
<keyword evidence="6 11" id="KW-0808">Transferase</keyword>
<feature type="domain" description="O-acyltransferase WSD1 C-terminal" evidence="13">
    <location>
        <begin position="314"/>
        <end position="459"/>
    </location>
</feature>
<evidence type="ECO:0000256" key="7">
    <source>
        <dbReference type="ARBA" id="ARBA00022798"/>
    </source>
</evidence>
<sequence length="480" mass="51462">MTRADRLSGLDAIFLPMETATQSLHIGSVLVLEGPPPPPEVFRDHVAAQLATVAVARRRVLRMPLELGRPLWVESSVDLEAHLHHAVLEAPGHDDQLSEAVVRIMASPMDPGRPLWELWHVDGLSAGRWAVVLKAHHTMVDGRTGADLVQTLLTERPADRPLQPVRAERADRATPRPVPTRTALLTDLASWFLTLPLRCVRLVLGAAGAPGETRRRVSELRLGLAQVLRPDLPPSVLSGPLASERLWGWTDADLAAVARTAEASRCTVNDLYLAALAGGYRRFLTERGEAMDTVGLRAIVPVSNAQPGHPGRVGNLASAMFVELPVDIPEPDARLHAVAARTAEQKALGVPAATAAVLRLADHIPAPIFAWGARRYGRAGQGRVNVVASNVRGPERTQYLAGRRVLSMIPYVPTAQEIRSCSAMVSYAGRLTIAITADAEALPDADRLVAAVASELEALAGPSAGAQARQEPTGCRRTLA</sequence>
<comment type="similarity">
    <text evidence="3 11">Belongs to the long-chain O-acyltransferase family.</text>
</comment>
<proteinExistence type="inferred from homology"/>
<keyword evidence="15" id="KW-1185">Reference proteome</keyword>
<dbReference type="PANTHER" id="PTHR31650:SF1">
    <property type="entry name" value="WAX ESTER SYNTHASE_DIACYLGLYCEROL ACYLTRANSFERASE 4-RELATED"/>
    <property type="match status" value="1"/>
</dbReference>
<dbReference type="InterPro" id="IPR004255">
    <property type="entry name" value="O-acyltransferase_WSD1_N"/>
</dbReference>